<organism evidence="6 7">
    <name type="scientific">Aspergillus keveii</name>
    <dbReference type="NCBI Taxonomy" id="714993"/>
    <lineage>
        <taxon>Eukaryota</taxon>
        <taxon>Fungi</taxon>
        <taxon>Dikarya</taxon>
        <taxon>Ascomycota</taxon>
        <taxon>Pezizomycotina</taxon>
        <taxon>Eurotiomycetes</taxon>
        <taxon>Eurotiomycetidae</taxon>
        <taxon>Eurotiales</taxon>
        <taxon>Aspergillaceae</taxon>
        <taxon>Aspergillus</taxon>
        <taxon>Aspergillus subgen. Nidulantes</taxon>
    </lineage>
</organism>
<keyword evidence="5" id="KW-0732">Signal</keyword>
<dbReference type="InterPro" id="IPR001128">
    <property type="entry name" value="Cyt_P450"/>
</dbReference>
<keyword evidence="4" id="KW-0408">Iron</keyword>
<evidence type="ECO:0000256" key="2">
    <source>
        <dbReference type="ARBA" id="ARBA00022723"/>
    </source>
</evidence>
<accession>A0ABR4G1K6</accession>
<dbReference type="InterPro" id="IPR036396">
    <property type="entry name" value="Cyt_P450_sf"/>
</dbReference>
<name>A0ABR4G1K6_9EURO</name>
<keyword evidence="7" id="KW-1185">Reference proteome</keyword>
<reference evidence="6 7" key="1">
    <citation type="submission" date="2024-07" db="EMBL/GenBank/DDBJ databases">
        <title>Section-level genome sequencing and comparative genomics of Aspergillus sections Usti and Cavernicolus.</title>
        <authorList>
            <consortium name="Lawrence Berkeley National Laboratory"/>
            <person name="Nybo J.L."/>
            <person name="Vesth T.C."/>
            <person name="Theobald S."/>
            <person name="Frisvad J.C."/>
            <person name="Larsen T.O."/>
            <person name="Kjaerboelling I."/>
            <person name="Rothschild-Mancinelli K."/>
            <person name="Lyhne E.K."/>
            <person name="Kogle M.E."/>
            <person name="Barry K."/>
            <person name="Clum A."/>
            <person name="Na H."/>
            <person name="Ledsgaard L."/>
            <person name="Lin J."/>
            <person name="Lipzen A."/>
            <person name="Kuo A."/>
            <person name="Riley R."/>
            <person name="Mondo S."/>
            <person name="Labutti K."/>
            <person name="Haridas S."/>
            <person name="Pangalinan J."/>
            <person name="Salamov A.A."/>
            <person name="Simmons B.A."/>
            <person name="Magnuson J.K."/>
            <person name="Chen J."/>
            <person name="Drula E."/>
            <person name="Henrissat B."/>
            <person name="Wiebenga A."/>
            <person name="Lubbers R.J."/>
            <person name="Gomes A.C."/>
            <person name="Makela M.R."/>
            <person name="Stajich J."/>
            <person name="Grigoriev I.V."/>
            <person name="Mortensen U.H."/>
            <person name="De Vries R.P."/>
            <person name="Baker S.E."/>
            <person name="Andersen M.R."/>
        </authorList>
    </citation>
    <scope>NUCLEOTIDE SEQUENCE [LARGE SCALE GENOMIC DNA]</scope>
    <source>
        <strain evidence="6 7">CBS 209.92</strain>
    </source>
</reference>
<dbReference type="CDD" id="cd11065">
    <property type="entry name" value="CYP64-like"/>
    <property type="match status" value="1"/>
</dbReference>
<feature type="chain" id="PRO_5047208443" evidence="5">
    <location>
        <begin position="27"/>
        <end position="528"/>
    </location>
</feature>
<keyword evidence="3" id="KW-0560">Oxidoreductase</keyword>
<dbReference type="PANTHER" id="PTHR46300:SF6">
    <property type="entry name" value="CYTOCHROME P450 2C30"/>
    <property type="match status" value="1"/>
</dbReference>
<dbReference type="InterPro" id="IPR002401">
    <property type="entry name" value="Cyt_P450_E_grp-I"/>
</dbReference>
<proteinExistence type="inferred from homology"/>
<feature type="signal peptide" evidence="5">
    <location>
        <begin position="1"/>
        <end position="26"/>
    </location>
</feature>
<dbReference type="Gene3D" id="1.10.630.10">
    <property type="entry name" value="Cytochrome P450"/>
    <property type="match status" value="1"/>
</dbReference>
<evidence type="ECO:0000256" key="1">
    <source>
        <dbReference type="ARBA" id="ARBA00010617"/>
    </source>
</evidence>
<dbReference type="InterPro" id="IPR050364">
    <property type="entry name" value="Cytochrome_P450_fung"/>
</dbReference>
<comment type="caution">
    <text evidence="6">The sequence shown here is derived from an EMBL/GenBank/DDBJ whole genome shotgun (WGS) entry which is preliminary data.</text>
</comment>
<gene>
    <name evidence="6" type="ORF">BJX66DRAFT_352187</name>
</gene>
<sequence length="528" mass="59870">MYATIILSVALLALAAWLVNVRSVKGVPPGPPTLPFLGNVHQLPRRGIHFRYFEWAKKYGGIFSLRIGSFGDSIIVLSDDKVGTTLMDKRAAVTSDRPQVYAVGQLAFRNNHLLFMKADQRLRARRALISKIATEARCDADHVPLIEAEATQFLRDICLYPEHMMEHAPRYSNSIVMALAFHSRTPRHDTKHMLDLEHLNNGFLELAEIGATPPVDWLPILKYVPEGIFGNWKSKALKLRKDLLDLYVPMREKAQKRREAVGSTPSMYDAIRDQQDKLQMSDEEIDFLLGNLLEGGTDTVATTTLVFFQAMINFPEIQVAARKQVDEVCGETEIPTWAHKDRLPIVTQIVKECLRWRPPVPASVPHALSKDETYEGMHLPKGSTILLNIWGIHHDPARYPDPSRFDASRFEHHLKSASVYANANDGPKRDHFAYGSGRRICPGIHLAERSLTILFAKLLWGFEFNHKLDKYGKEIPIDIAPETAYRDGFLNKVYPFEMCATVRSEKRRAVIMEAAEKAEREVLGNYPL</sequence>
<dbReference type="EMBL" id="JBFTWV010000065">
    <property type="protein sequence ID" value="KAL2789397.1"/>
    <property type="molecule type" value="Genomic_DNA"/>
</dbReference>
<dbReference type="PANTHER" id="PTHR46300">
    <property type="entry name" value="P450, PUTATIVE (EUROFUNG)-RELATED-RELATED"/>
    <property type="match status" value="1"/>
</dbReference>
<dbReference type="Proteomes" id="UP001610563">
    <property type="component" value="Unassembled WGS sequence"/>
</dbReference>
<evidence type="ECO:0000313" key="7">
    <source>
        <dbReference type="Proteomes" id="UP001610563"/>
    </source>
</evidence>
<dbReference type="PRINTS" id="PR00463">
    <property type="entry name" value="EP450I"/>
</dbReference>
<protein>
    <submittedName>
        <fullName evidence="6">Cytochrome P450 2D18</fullName>
    </submittedName>
</protein>
<evidence type="ECO:0000256" key="3">
    <source>
        <dbReference type="ARBA" id="ARBA00023002"/>
    </source>
</evidence>
<dbReference type="SUPFAM" id="SSF48264">
    <property type="entry name" value="Cytochrome P450"/>
    <property type="match status" value="1"/>
</dbReference>
<dbReference type="Pfam" id="PF00067">
    <property type="entry name" value="p450"/>
    <property type="match status" value="1"/>
</dbReference>
<evidence type="ECO:0000313" key="6">
    <source>
        <dbReference type="EMBL" id="KAL2789397.1"/>
    </source>
</evidence>
<evidence type="ECO:0000256" key="4">
    <source>
        <dbReference type="ARBA" id="ARBA00023004"/>
    </source>
</evidence>
<comment type="similarity">
    <text evidence="1">Belongs to the cytochrome P450 family.</text>
</comment>
<keyword evidence="2" id="KW-0479">Metal-binding</keyword>
<evidence type="ECO:0000256" key="5">
    <source>
        <dbReference type="SAM" id="SignalP"/>
    </source>
</evidence>